<comment type="caution">
    <text evidence="2">The sequence shown here is derived from an EMBL/GenBank/DDBJ whole genome shotgun (WGS) entry which is preliminary data.</text>
</comment>
<dbReference type="EMBL" id="LAZR01046506">
    <property type="protein sequence ID" value="KKK96401.1"/>
    <property type="molecule type" value="Genomic_DNA"/>
</dbReference>
<accession>A0A0F9CIB7</accession>
<feature type="region of interest" description="Disordered" evidence="1">
    <location>
        <begin position="1"/>
        <end position="56"/>
    </location>
</feature>
<reference evidence="2" key="1">
    <citation type="journal article" date="2015" name="Nature">
        <title>Complex archaea that bridge the gap between prokaryotes and eukaryotes.</title>
        <authorList>
            <person name="Spang A."/>
            <person name="Saw J.H."/>
            <person name="Jorgensen S.L."/>
            <person name="Zaremba-Niedzwiedzka K."/>
            <person name="Martijn J."/>
            <person name="Lind A.E."/>
            <person name="van Eijk R."/>
            <person name="Schleper C."/>
            <person name="Guy L."/>
            <person name="Ettema T.J."/>
        </authorList>
    </citation>
    <scope>NUCLEOTIDE SEQUENCE</scope>
</reference>
<sequence length="296" mass="32285">MAEPEPNPEPNPDPDPTPDPKAAAPDPTPDPEPTPAPEPTPDPVGWRDPITDEDTRKFADRFNSVADMAKAGLKFQQQVSNSITKPSKDASDEDVAVYYKSLGRPDEPDGYEFTRPDDLPDWLAPTDESKANEIAIVTAMHGAGATPEVVQAGINAYYLEQKRVGEEAAAAVNKSMEAAVTAQRAKWGADYDENLRIAQNALKTYGGDELVAWLEETGGGDHPALLGAFATIGRQMGEDGMIHTTIGDDKRQTLEQREREIMETLIDDRTQAQENELKEIRKQLYGTGEATNRVAA</sequence>
<feature type="compositionally biased region" description="Pro residues" evidence="1">
    <location>
        <begin position="26"/>
        <end position="42"/>
    </location>
</feature>
<name>A0A0F9CIB7_9ZZZZ</name>
<organism evidence="2">
    <name type="scientific">marine sediment metagenome</name>
    <dbReference type="NCBI Taxonomy" id="412755"/>
    <lineage>
        <taxon>unclassified sequences</taxon>
        <taxon>metagenomes</taxon>
        <taxon>ecological metagenomes</taxon>
    </lineage>
</organism>
<feature type="compositionally biased region" description="Pro residues" evidence="1">
    <location>
        <begin position="1"/>
        <end position="19"/>
    </location>
</feature>
<gene>
    <name evidence="2" type="ORF">LCGC14_2663150</name>
</gene>
<protein>
    <submittedName>
        <fullName evidence="2">Uncharacterized protein</fullName>
    </submittedName>
</protein>
<evidence type="ECO:0000256" key="1">
    <source>
        <dbReference type="SAM" id="MobiDB-lite"/>
    </source>
</evidence>
<dbReference type="AlphaFoldDB" id="A0A0F9CIB7"/>
<proteinExistence type="predicted"/>
<evidence type="ECO:0000313" key="2">
    <source>
        <dbReference type="EMBL" id="KKK96401.1"/>
    </source>
</evidence>